<sequence length="190" mass="21562">MCDLLREDEQSVGFPKARLVLFQVLCLVCDDRFMLLTRRNLVTMLGICRVKPQLGHDDRGEILKLSALSLRESSRTRIDHAQGADPNAGAEDEWRTGIEANARCAGHQRILREARIPRRILDDHDGIREHRVAAERDVASGPINRQAALGLEPLRILLDQRDQGDGQIEQDCRSPADCIEVRLRRRTNDL</sequence>
<accession>A0ABQ4S4L6</accession>
<gene>
    <name evidence="1" type="ORF">OCOJLMKI_5314</name>
</gene>
<evidence type="ECO:0000313" key="1">
    <source>
        <dbReference type="EMBL" id="GJD98075.1"/>
    </source>
</evidence>
<comment type="caution">
    <text evidence="1">The sequence shown here is derived from an EMBL/GenBank/DDBJ whole genome shotgun (WGS) entry which is preliminary data.</text>
</comment>
<dbReference type="Proteomes" id="UP001055125">
    <property type="component" value="Unassembled WGS sequence"/>
</dbReference>
<name>A0ABQ4S4L6_9HYPH</name>
<protein>
    <submittedName>
        <fullName evidence="1">Uncharacterized protein</fullName>
    </submittedName>
</protein>
<evidence type="ECO:0000313" key="2">
    <source>
        <dbReference type="Proteomes" id="UP001055125"/>
    </source>
</evidence>
<dbReference type="EMBL" id="BPQP01000167">
    <property type="protein sequence ID" value="GJD98075.1"/>
    <property type="molecule type" value="Genomic_DNA"/>
</dbReference>
<reference evidence="1" key="2">
    <citation type="submission" date="2021-08" db="EMBL/GenBank/DDBJ databases">
        <authorList>
            <person name="Tani A."/>
            <person name="Ola A."/>
            <person name="Ogura Y."/>
            <person name="Katsura K."/>
            <person name="Hayashi T."/>
        </authorList>
    </citation>
    <scope>NUCLEOTIDE SEQUENCE</scope>
    <source>
        <strain evidence="1">DSM 19015</strain>
    </source>
</reference>
<proteinExistence type="predicted"/>
<organism evidence="1 2">
    <name type="scientific">Methylobacterium iners</name>
    <dbReference type="NCBI Taxonomy" id="418707"/>
    <lineage>
        <taxon>Bacteria</taxon>
        <taxon>Pseudomonadati</taxon>
        <taxon>Pseudomonadota</taxon>
        <taxon>Alphaproteobacteria</taxon>
        <taxon>Hyphomicrobiales</taxon>
        <taxon>Methylobacteriaceae</taxon>
        <taxon>Methylobacterium</taxon>
    </lineage>
</organism>
<keyword evidence="2" id="KW-1185">Reference proteome</keyword>
<reference evidence="1" key="1">
    <citation type="journal article" date="2021" name="Front. Microbiol.">
        <title>Comprehensive Comparative Genomics and Phenotyping of Methylobacterium Species.</title>
        <authorList>
            <person name="Alessa O."/>
            <person name="Ogura Y."/>
            <person name="Fujitani Y."/>
            <person name="Takami H."/>
            <person name="Hayashi T."/>
            <person name="Sahin N."/>
            <person name="Tani A."/>
        </authorList>
    </citation>
    <scope>NUCLEOTIDE SEQUENCE</scope>
    <source>
        <strain evidence="1">DSM 19015</strain>
    </source>
</reference>